<keyword evidence="7 9" id="KW-0326">Glycosidase</keyword>
<organism evidence="11 12">
    <name type="scientific">Rhodocollybia butyracea</name>
    <dbReference type="NCBI Taxonomy" id="206335"/>
    <lineage>
        <taxon>Eukaryota</taxon>
        <taxon>Fungi</taxon>
        <taxon>Dikarya</taxon>
        <taxon>Basidiomycota</taxon>
        <taxon>Agaricomycotina</taxon>
        <taxon>Agaricomycetes</taxon>
        <taxon>Agaricomycetidae</taxon>
        <taxon>Agaricales</taxon>
        <taxon>Marasmiineae</taxon>
        <taxon>Omphalotaceae</taxon>
        <taxon>Rhodocollybia</taxon>
    </lineage>
</organism>
<dbReference type="Proteomes" id="UP000772434">
    <property type="component" value="Unassembled WGS sequence"/>
</dbReference>
<sequence>MFHSSALLFFALSAIVYGQQIGTLTAEVHPPLTWETCTASGCTSQDSTVVIDANWRYLHITSGTENCYEGDTWDFDICTTPEVCAANCALDGADYESTYGVTTSGDALTLKFVTVSEQANVGSRLYLMAPGSETEYQLFHLLNQEFTFDVDVSQLPCGINGALYFSQMDADGGVSRFPTNKAGAQYGTGYCDSQCPSDIKFIDGVANTVDWTPSTNNVNTGTGSMGTCCTEMDIWEANSMAAAFTAHACTVTEQTSCTGTTCSLPNSTQGVCDQAGCDFNSFRLGDTSFFGPGMTVDTTQPFTVVTQFVTSNNESTGSLSAIRRIYVQNGVEIANSETNVAGITATNEISATFCQEEAAAFAETDTFDSKGGLDAMASAFNTGMVLVLSLWDDYAVNMLWLDSDFPTDGTAPGDARGACATTSGVPATVEAQSPNAQVIFSNIKVGDIGTTFSA</sequence>
<reference evidence="11" key="1">
    <citation type="submission" date="2020-11" db="EMBL/GenBank/DDBJ databases">
        <authorList>
            <consortium name="DOE Joint Genome Institute"/>
            <person name="Ahrendt S."/>
            <person name="Riley R."/>
            <person name="Andreopoulos W."/>
            <person name="Labutti K."/>
            <person name="Pangilinan J."/>
            <person name="Ruiz-Duenas F.J."/>
            <person name="Barrasa J.M."/>
            <person name="Sanchez-Garcia M."/>
            <person name="Camarero S."/>
            <person name="Miyauchi S."/>
            <person name="Serrano A."/>
            <person name="Linde D."/>
            <person name="Babiker R."/>
            <person name="Drula E."/>
            <person name="Ayuso-Fernandez I."/>
            <person name="Pacheco R."/>
            <person name="Padilla G."/>
            <person name="Ferreira P."/>
            <person name="Barriuso J."/>
            <person name="Kellner H."/>
            <person name="Castanera R."/>
            <person name="Alfaro M."/>
            <person name="Ramirez L."/>
            <person name="Pisabarro A.G."/>
            <person name="Kuo A."/>
            <person name="Tritt A."/>
            <person name="Lipzen A."/>
            <person name="He G."/>
            <person name="Yan M."/>
            <person name="Ng V."/>
            <person name="Cullen D."/>
            <person name="Martin F."/>
            <person name="Rosso M.-N."/>
            <person name="Henrissat B."/>
            <person name="Hibbett D."/>
            <person name="Martinez A.T."/>
            <person name="Grigoriev I.V."/>
        </authorList>
    </citation>
    <scope>NUCLEOTIDE SEQUENCE</scope>
    <source>
        <strain evidence="11">AH 40177</strain>
    </source>
</reference>
<evidence type="ECO:0000256" key="2">
    <source>
        <dbReference type="ARBA" id="ARBA00006044"/>
    </source>
</evidence>
<dbReference type="Gene3D" id="2.70.100.10">
    <property type="entry name" value="Glycoside hydrolase, family 7, domain"/>
    <property type="match status" value="1"/>
</dbReference>
<evidence type="ECO:0000256" key="7">
    <source>
        <dbReference type="ARBA" id="ARBA00023295"/>
    </source>
</evidence>
<dbReference type="EMBL" id="JADNRY010000045">
    <property type="protein sequence ID" value="KAF9069963.1"/>
    <property type="molecule type" value="Genomic_DNA"/>
</dbReference>
<evidence type="ECO:0000256" key="4">
    <source>
        <dbReference type="ARBA" id="ARBA00022801"/>
    </source>
</evidence>
<evidence type="ECO:0000313" key="12">
    <source>
        <dbReference type="Proteomes" id="UP000772434"/>
    </source>
</evidence>
<dbReference type="SUPFAM" id="SSF49899">
    <property type="entry name" value="Concanavalin A-like lectins/glucanases"/>
    <property type="match status" value="1"/>
</dbReference>
<dbReference type="OrthoDB" id="412382at2759"/>
<comment type="catalytic activity">
    <reaction evidence="1">
        <text>Hydrolysis of (1-&gt;4)-beta-D-glucosidic linkages in cellulose and cellotetraose, releasing cellobiose from the non-reducing ends of the chains.</text>
        <dbReference type="EC" id="3.2.1.91"/>
    </reaction>
</comment>
<evidence type="ECO:0000313" key="11">
    <source>
        <dbReference type="EMBL" id="KAF9069963.1"/>
    </source>
</evidence>
<comment type="similarity">
    <text evidence="2 9">Belongs to the glycosyl hydrolase 7 (cellulase C) family.</text>
</comment>
<comment type="caution">
    <text evidence="11">The sequence shown here is derived from an EMBL/GenBank/DDBJ whole genome shotgun (WGS) entry which is preliminary data.</text>
</comment>
<dbReference type="InterPro" id="IPR013320">
    <property type="entry name" value="ConA-like_dom_sf"/>
</dbReference>
<evidence type="ECO:0000256" key="9">
    <source>
        <dbReference type="RuleBase" id="RU361164"/>
    </source>
</evidence>
<evidence type="ECO:0000256" key="1">
    <source>
        <dbReference type="ARBA" id="ARBA00001641"/>
    </source>
</evidence>
<evidence type="ECO:0000256" key="10">
    <source>
        <dbReference type="SAM" id="SignalP"/>
    </source>
</evidence>
<evidence type="ECO:0000256" key="8">
    <source>
        <dbReference type="ARBA" id="ARBA00023326"/>
    </source>
</evidence>
<dbReference type="InterPro" id="IPR001722">
    <property type="entry name" value="Glyco_hydro_7"/>
</dbReference>
<evidence type="ECO:0000256" key="3">
    <source>
        <dbReference type="ARBA" id="ARBA00022729"/>
    </source>
</evidence>
<dbReference type="AlphaFoldDB" id="A0A9P5U9F3"/>
<proteinExistence type="inferred from homology"/>
<keyword evidence="4 9" id="KW-0378">Hydrolase</keyword>
<dbReference type="PANTHER" id="PTHR33753:SF2">
    <property type="entry name" value="GLYCOSIDE HYDROLASE FAMILY 7 PROTEIN"/>
    <property type="match status" value="1"/>
</dbReference>
<keyword evidence="12" id="KW-1185">Reference proteome</keyword>
<dbReference type="EC" id="3.2.1.-" evidence="9"/>
<dbReference type="PANTHER" id="PTHR33753">
    <property type="entry name" value="1,4-BETA-D-GLUCAN CELLOBIOHYDROLASE B"/>
    <property type="match status" value="1"/>
</dbReference>
<keyword evidence="6" id="KW-0119">Carbohydrate metabolism</keyword>
<name>A0A9P5U9F3_9AGAR</name>
<evidence type="ECO:0000256" key="6">
    <source>
        <dbReference type="ARBA" id="ARBA00023277"/>
    </source>
</evidence>
<keyword evidence="5 9" id="KW-0136">Cellulose degradation</keyword>
<feature type="signal peptide" evidence="10">
    <location>
        <begin position="1"/>
        <end position="18"/>
    </location>
</feature>
<evidence type="ECO:0000256" key="5">
    <source>
        <dbReference type="ARBA" id="ARBA00023001"/>
    </source>
</evidence>
<protein>
    <recommendedName>
        <fullName evidence="9">Glucanase</fullName>
        <ecNumber evidence="9">3.2.1.-</ecNumber>
    </recommendedName>
</protein>
<dbReference type="FunFam" id="2.70.100.10:FF:000001">
    <property type="entry name" value="Glucanase"/>
    <property type="match status" value="1"/>
</dbReference>
<dbReference type="PRINTS" id="PR00734">
    <property type="entry name" value="GLHYDRLASE7"/>
</dbReference>
<dbReference type="InterPro" id="IPR037019">
    <property type="entry name" value="Glyco_hydro_7_sf"/>
</dbReference>
<feature type="chain" id="PRO_5040421984" description="Glucanase" evidence="10">
    <location>
        <begin position="19"/>
        <end position="454"/>
    </location>
</feature>
<dbReference type="CDD" id="cd07999">
    <property type="entry name" value="GH7_CBH_EG"/>
    <property type="match status" value="1"/>
</dbReference>
<dbReference type="GO" id="GO:0016162">
    <property type="term" value="F:cellulose 1,4-beta-cellobiosidase activity"/>
    <property type="evidence" value="ECO:0007669"/>
    <property type="project" value="UniProtKB-EC"/>
</dbReference>
<gene>
    <name evidence="11" type="ORF">BDP27DRAFT_1324464</name>
</gene>
<keyword evidence="3 10" id="KW-0732">Signal</keyword>
<dbReference type="GO" id="GO:0030245">
    <property type="term" value="P:cellulose catabolic process"/>
    <property type="evidence" value="ECO:0007669"/>
    <property type="project" value="UniProtKB-KW"/>
</dbReference>
<dbReference type="Pfam" id="PF00840">
    <property type="entry name" value="Glyco_hydro_7"/>
    <property type="match status" value="1"/>
</dbReference>
<keyword evidence="8 9" id="KW-0624">Polysaccharide degradation</keyword>
<accession>A0A9P5U9F3</accession>